<dbReference type="Proteomes" id="UP000711047">
    <property type="component" value="Unassembled WGS sequence"/>
</dbReference>
<comment type="caution">
    <text evidence="1">The sequence shown here is derived from an EMBL/GenBank/DDBJ whole genome shotgun (WGS) entry which is preliminary data.</text>
</comment>
<dbReference type="RefSeq" id="WP_173130529.1">
    <property type="nucleotide sequence ID" value="NZ_JABMKX010000004.1"/>
</dbReference>
<dbReference type="EMBL" id="JABMKX010000004">
    <property type="protein sequence ID" value="NQX45324.1"/>
    <property type="molecule type" value="Genomic_DNA"/>
</dbReference>
<gene>
    <name evidence="1" type="ORF">HQN87_08265</name>
</gene>
<evidence type="ECO:0000313" key="2">
    <source>
        <dbReference type="Proteomes" id="UP000711047"/>
    </source>
</evidence>
<evidence type="ECO:0000313" key="1">
    <source>
        <dbReference type="EMBL" id="NQX45324.1"/>
    </source>
</evidence>
<accession>A0ABX2DL19</accession>
<proteinExistence type="predicted"/>
<organism evidence="1 2">
    <name type="scientific">Paenibacillus tritici</name>
    <dbReference type="NCBI Taxonomy" id="1873425"/>
    <lineage>
        <taxon>Bacteria</taxon>
        <taxon>Bacillati</taxon>
        <taxon>Bacillota</taxon>
        <taxon>Bacilli</taxon>
        <taxon>Bacillales</taxon>
        <taxon>Paenibacillaceae</taxon>
        <taxon>Paenibacillus</taxon>
    </lineage>
</organism>
<protein>
    <submittedName>
        <fullName evidence="1">Uncharacterized protein</fullName>
    </submittedName>
</protein>
<reference evidence="1 2" key="1">
    <citation type="submission" date="2020-05" db="EMBL/GenBank/DDBJ databases">
        <title>Paenibacillus glebae, sp. nov., Paenibacillus humi sp. nov., Paenibacillus pedi sp. nov., Paenibacillus terrestris sp. nov. and Paenibacillus terricola sp. nov., isolated from a forest top soil sample.</title>
        <authorList>
            <person name="Qi S."/>
            <person name="Carlier A."/>
            <person name="Cnockaert M."/>
            <person name="Vandamme P."/>
        </authorList>
    </citation>
    <scope>NUCLEOTIDE SEQUENCE [LARGE SCALE GENOMIC DNA]</scope>
    <source>
        <strain evidence="1 2">LMG 29502</strain>
    </source>
</reference>
<name>A0ABX2DL19_9BACL</name>
<keyword evidence="2" id="KW-1185">Reference proteome</keyword>
<sequence length="57" mass="6817">MNNDIDPWEMDSLWLMMEYKRLVILESNGETNADAPYDADQLEEVISHRLREYAIDR</sequence>